<dbReference type="InParanoid" id="A0A1Z5JLQ3"/>
<feature type="region of interest" description="Disordered" evidence="1">
    <location>
        <begin position="312"/>
        <end position="349"/>
    </location>
</feature>
<proteinExistence type="predicted"/>
<feature type="compositionally biased region" description="Acidic residues" evidence="1">
    <location>
        <begin position="319"/>
        <end position="349"/>
    </location>
</feature>
<evidence type="ECO:0000313" key="5">
    <source>
        <dbReference type="Proteomes" id="UP000198406"/>
    </source>
</evidence>
<evidence type="ECO:0000256" key="2">
    <source>
        <dbReference type="SAM" id="Phobius"/>
    </source>
</evidence>
<evidence type="ECO:0000256" key="1">
    <source>
        <dbReference type="SAM" id="MobiDB-lite"/>
    </source>
</evidence>
<comment type="caution">
    <text evidence="4">The sequence shown here is derived from an EMBL/GenBank/DDBJ whole genome shotgun (WGS) entry which is preliminary data.</text>
</comment>
<dbReference type="EMBL" id="BDSP01000087">
    <property type="protein sequence ID" value="GAX14940.1"/>
    <property type="molecule type" value="Genomic_DNA"/>
</dbReference>
<feature type="compositionally biased region" description="Polar residues" evidence="1">
    <location>
        <begin position="47"/>
        <end position="62"/>
    </location>
</feature>
<evidence type="ECO:0000313" key="4">
    <source>
        <dbReference type="EMBL" id="GAX14940.1"/>
    </source>
</evidence>
<keyword evidence="2" id="KW-0472">Membrane</keyword>
<feature type="transmembrane region" description="Helical" evidence="2">
    <location>
        <begin position="216"/>
        <end position="240"/>
    </location>
</feature>
<evidence type="ECO:0008006" key="6">
    <source>
        <dbReference type="Google" id="ProtNLM"/>
    </source>
</evidence>
<accession>A0A1Z5JLQ3</accession>
<name>A0A1Z5JLQ3_FISSO</name>
<feature type="chain" id="PRO_5012825812" description="Autophagy-related protein 9" evidence="3">
    <location>
        <begin position="26"/>
        <end position="349"/>
    </location>
</feature>
<organism evidence="4 5">
    <name type="scientific">Fistulifera solaris</name>
    <name type="common">Oleaginous diatom</name>
    <dbReference type="NCBI Taxonomy" id="1519565"/>
    <lineage>
        <taxon>Eukaryota</taxon>
        <taxon>Sar</taxon>
        <taxon>Stramenopiles</taxon>
        <taxon>Ochrophyta</taxon>
        <taxon>Bacillariophyta</taxon>
        <taxon>Bacillariophyceae</taxon>
        <taxon>Bacillariophycidae</taxon>
        <taxon>Naviculales</taxon>
        <taxon>Naviculaceae</taxon>
        <taxon>Fistulifera</taxon>
    </lineage>
</organism>
<dbReference type="AlphaFoldDB" id="A0A1Z5JLQ3"/>
<feature type="region of interest" description="Disordered" evidence="1">
    <location>
        <begin position="36"/>
        <end position="68"/>
    </location>
</feature>
<reference evidence="4 5" key="1">
    <citation type="journal article" date="2015" name="Plant Cell">
        <title>Oil accumulation by the oleaginous diatom Fistulifera solaris as revealed by the genome and transcriptome.</title>
        <authorList>
            <person name="Tanaka T."/>
            <person name="Maeda Y."/>
            <person name="Veluchamy A."/>
            <person name="Tanaka M."/>
            <person name="Abida H."/>
            <person name="Marechal E."/>
            <person name="Bowler C."/>
            <person name="Muto M."/>
            <person name="Sunaga Y."/>
            <person name="Tanaka M."/>
            <person name="Yoshino T."/>
            <person name="Taniguchi T."/>
            <person name="Fukuda Y."/>
            <person name="Nemoto M."/>
            <person name="Matsumoto M."/>
            <person name="Wong P.S."/>
            <person name="Aburatani S."/>
            <person name="Fujibuchi W."/>
        </authorList>
    </citation>
    <scope>NUCLEOTIDE SEQUENCE [LARGE SCALE GENOMIC DNA]</scope>
    <source>
        <strain evidence="4 5">JPCC DA0580</strain>
    </source>
</reference>
<dbReference type="Proteomes" id="UP000198406">
    <property type="component" value="Unassembled WGS sequence"/>
</dbReference>
<dbReference type="OrthoDB" id="46149at2759"/>
<gene>
    <name evidence="4" type="ORF">FisN_12Lh357</name>
</gene>
<keyword evidence="3" id="KW-0732">Signal</keyword>
<sequence>MRRGSLLHLFLKLHLVFALVDFVNAKTDAPRRTFQHRIHSSREATTRRVSSRQNGSKSSLDILNSLPRGGSTATKDNLDAYRLQQQLYLQSRSLQLRQALIQRGVLEFQHTESSQVAQNVDWDCALATADHPKSCLFSFDAEEGSKVIAPIDTQQWITLSALNRLRRNDPTKVEPLWHSQYNILQTWFHPNKSPYSLYTHLSPVGTFLSCLLDAPLLLGASMILACTFLFLATFPFWEWLIKRILTSHIMWINYHQWARFTRAALPLKLLLGQMAWKGLANVFGQIYGKIRTYLVEIECQLLEQSIPLTILEGTSGSPDADEEGDDDEFDGNDSDEDDAASDEDGDEDL</sequence>
<keyword evidence="5" id="KW-1185">Reference proteome</keyword>
<keyword evidence="2" id="KW-1133">Transmembrane helix</keyword>
<protein>
    <recommendedName>
        <fullName evidence="6">Autophagy-related protein 9</fullName>
    </recommendedName>
</protein>
<feature type="signal peptide" evidence="3">
    <location>
        <begin position="1"/>
        <end position="25"/>
    </location>
</feature>
<evidence type="ECO:0000256" key="3">
    <source>
        <dbReference type="SAM" id="SignalP"/>
    </source>
</evidence>
<keyword evidence="2" id="KW-0812">Transmembrane</keyword>